<evidence type="ECO:0000256" key="5">
    <source>
        <dbReference type="ARBA" id="ARBA00022679"/>
    </source>
</evidence>
<feature type="transmembrane region" description="Helical" evidence="14">
    <location>
        <begin position="284"/>
        <end position="306"/>
    </location>
</feature>
<dbReference type="PANTHER" id="PTHR10050">
    <property type="entry name" value="DOLICHYL-PHOSPHATE-MANNOSE--PROTEIN MANNOSYLTRANSFERASE"/>
    <property type="match status" value="1"/>
</dbReference>
<sequence length="771" mass="87378">MASPTRVRQRKTPGAPPPAGDYDRDHDEDHVDVVFQNQKSRSAFERALDTPQASAAVVGVLTALAFILRFYKINQPDQVVFDEVHFGKFASFYILREYYFDVHPPFAKLLFGLAGWFVGFDGHFSFNNIGDSYTDSHVPYVGMRALPAILGSLTIPIVYAIMKETGHSTIIAAFSACIILFDNAHIAQSRLILLDAALIFFMSLTIYSYIRFRKLRYWEFNVEWWSWLVATGFFMACAWGSKVNGILTVATIGIAVLIDLWDILDHRKGYTLDHFWKHFAARAIGLIVIPFIIYLSFFYVHFAVLIHSGPGDSFMSPAFQETLIGNELLTNSQELRYYDVVTMKHKDTKVLLHSHPDRYPLQYEDGRISTQGQQVTGYGHEDTNNHWQLIPTKALPETGRGRVVHHDDVIQLLHVNTQTLLLTHDVASPLTPTNQEFTTWAKDDHSRHNDTLFFLQLVDGNAGDVWKSKSSHFRLVHVPTRVSMWTHTKQLPEWGYKQQEINGNKNPSEKSAAWYVDEVISSENNLDFSREKNVPREPKKMSFFKKFAELQLLMLQHNAGLTASHPYASGPMNWPFLLSGISFWTENDTQKQIYLIGNIVGWWTCVIAISIYIGIIGADLLARRRGAEPIPDQVRNRLWNSAGFFLLVWAVHYLPFFLMGRQLFIHHYLPSHLASALLAGSVLGFIVSDKVNFPISIAGRMTRMRATEYADLGIQGPIVVGVFAVIMFAMLVYLAPLTYGTPGLDGDGVNSKRLLSSWTLHFAAKVTNQVP</sequence>
<reference evidence="17 18" key="1">
    <citation type="submission" date="2014-04" db="EMBL/GenBank/DDBJ databases">
        <authorList>
            <consortium name="DOE Joint Genome Institute"/>
            <person name="Kuo A."/>
            <person name="Kohler A."/>
            <person name="Jargeat P."/>
            <person name="Nagy L.G."/>
            <person name="Floudas D."/>
            <person name="Copeland A."/>
            <person name="Barry K.W."/>
            <person name="Cichocki N."/>
            <person name="Veneault-Fourrey C."/>
            <person name="LaButti K."/>
            <person name="Lindquist E.A."/>
            <person name="Lipzen A."/>
            <person name="Lundell T."/>
            <person name="Morin E."/>
            <person name="Murat C."/>
            <person name="Sun H."/>
            <person name="Tunlid A."/>
            <person name="Henrissat B."/>
            <person name="Grigoriev I.V."/>
            <person name="Hibbett D.S."/>
            <person name="Martin F."/>
            <person name="Nordberg H.P."/>
            <person name="Cantor M.N."/>
            <person name="Hua S.X."/>
        </authorList>
    </citation>
    <scope>NUCLEOTIDE SEQUENCE [LARGE SCALE GENOMIC DNA]</scope>
    <source>
        <strain evidence="17 18">Ve08.2h10</strain>
    </source>
</reference>
<evidence type="ECO:0000313" key="17">
    <source>
        <dbReference type="EMBL" id="KIK98173.1"/>
    </source>
</evidence>
<dbReference type="InterPro" id="IPR027005">
    <property type="entry name" value="PMT-like"/>
</dbReference>
<protein>
    <recommendedName>
        <fullName evidence="14">Dolichyl-phosphate-mannose--protein mannosyltransferase</fullName>
        <ecNumber evidence="14">2.4.1.109</ecNumber>
    </recommendedName>
</protein>
<dbReference type="AlphaFoldDB" id="A0A0D0DUQ3"/>
<dbReference type="PROSITE" id="PS50919">
    <property type="entry name" value="MIR"/>
    <property type="match status" value="3"/>
</dbReference>
<comment type="function">
    <text evidence="14">Transfers mannose from Dol-P-mannose to Ser or Thr residues on proteins.</text>
</comment>
<gene>
    <name evidence="17" type="ORF">PAXRUDRAFT_824135</name>
</gene>
<dbReference type="GO" id="GO:0004169">
    <property type="term" value="F:dolichyl-phosphate-mannose-protein mannosyltransferase activity"/>
    <property type="evidence" value="ECO:0007669"/>
    <property type="project" value="UniProtKB-UniRule"/>
</dbReference>
<feature type="transmembrane region" description="Helical" evidence="14">
    <location>
        <begin position="145"/>
        <end position="162"/>
    </location>
</feature>
<dbReference type="Gene3D" id="2.80.10.50">
    <property type="match status" value="1"/>
</dbReference>
<evidence type="ECO:0000256" key="15">
    <source>
        <dbReference type="SAM" id="MobiDB-lite"/>
    </source>
</evidence>
<dbReference type="PANTHER" id="PTHR10050:SF51">
    <property type="entry name" value="PROTEIN O-MANNOSYL-TRANSFERASE 1"/>
    <property type="match status" value="1"/>
</dbReference>
<keyword evidence="8 14" id="KW-0256">Endoplasmic reticulum</keyword>
<keyword evidence="4 14" id="KW-0328">Glycosyltransferase</keyword>
<evidence type="ECO:0000259" key="16">
    <source>
        <dbReference type="PROSITE" id="PS50919"/>
    </source>
</evidence>
<keyword evidence="10 14" id="KW-0472">Membrane</keyword>
<feature type="transmembrane region" description="Helical" evidence="14">
    <location>
        <begin position="169"/>
        <end position="186"/>
    </location>
</feature>
<dbReference type="GO" id="GO:0005789">
    <property type="term" value="C:endoplasmic reticulum membrane"/>
    <property type="evidence" value="ECO:0007669"/>
    <property type="project" value="UniProtKB-SubCell"/>
</dbReference>
<feature type="domain" description="MIR" evidence="16">
    <location>
        <begin position="401"/>
        <end position="458"/>
    </location>
</feature>
<dbReference type="UniPathway" id="UPA00378"/>
<feature type="transmembrane region" description="Helical" evidence="14">
    <location>
        <begin position="672"/>
        <end position="691"/>
    </location>
</feature>
<keyword evidence="7" id="KW-0677">Repeat</keyword>
<dbReference type="OrthoDB" id="292747at2759"/>
<dbReference type="HOGENOM" id="CLU_008438_0_0_1"/>
<comment type="subcellular location">
    <subcellularLocation>
        <location evidence="1 14">Endoplasmic reticulum membrane</location>
        <topology evidence="1 14">Multi-pass membrane protein</topology>
    </subcellularLocation>
</comment>
<feature type="transmembrane region" description="Helical" evidence="14">
    <location>
        <begin position="642"/>
        <end position="660"/>
    </location>
</feature>
<dbReference type="Pfam" id="PF02366">
    <property type="entry name" value="PMT"/>
    <property type="match status" value="1"/>
</dbReference>
<evidence type="ECO:0000256" key="4">
    <source>
        <dbReference type="ARBA" id="ARBA00022676"/>
    </source>
</evidence>
<comment type="pathway">
    <text evidence="2 14">Protein modification; protein glycosylation.</text>
</comment>
<dbReference type="FunCoup" id="A0A0D0DUQ3">
    <property type="interactions" value="202"/>
</dbReference>
<evidence type="ECO:0000256" key="2">
    <source>
        <dbReference type="ARBA" id="ARBA00004922"/>
    </source>
</evidence>
<reference evidence="18" key="2">
    <citation type="submission" date="2015-01" db="EMBL/GenBank/DDBJ databases">
        <title>Evolutionary Origins and Diversification of the Mycorrhizal Mutualists.</title>
        <authorList>
            <consortium name="DOE Joint Genome Institute"/>
            <consortium name="Mycorrhizal Genomics Consortium"/>
            <person name="Kohler A."/>
            <person name="Kuo A."/>
            <person name="Nagy L.G."/>
            <person name="Floudas D."/>
            <person name="Copeland A."/>
            <person name="Barry K.W."/>
            <person name="Cichocki N."/>
            <person name="Veneault-Fourrey C."/>
            <person name="LaButti K."/>
            <person name="Lindquist E.A."/>
            <person name="Lipzen A."/>
            <person name="Lundell T."/>
            <person name="Morin E."/>
            <person name="Murat C."/>
            <person name="Riley R."/>
            <person name="Ohm R."/>
            <person name="Sun H."/>
            <person name="Tunlid A."/>
            <person name="Henrissat B."/>
            <person name="Grigoriev I.V."/>
            <person name="Hibbett D.S."/>
            <person name="Martin F."/>
        </authorList>
    </citation>
    <scope>NUCLEOTIDE SEQUENCE [LARGE SCALE GENOMIC DNA]</scope>
    <source>
        <strain evidence="18">Ve08.2h10</strain>
    </source>
</reference>
<organism evidence="17 18">
    <name type="scientific">Paxillus rubicundulus Ve08.2h10</name>
    <dbReference type="NCBI Taxonomy" id="930991"/>
    <lineage>
        <taxon>Eukaryota</taxon>
        <taxon>Fungi</taxon>
        <taxon>Dikarya</taxon>
        <taxon>Basidiomycota</taxon>
        <taxon>Agaricomycotina</taxon>
        <taxon>Agaricomycetes</taxon>
        <taxon>Agaricomycetidae</taxon>
        <taxon>Boletales</taxon>
        <taxon>Paxilineae</taxon>
        <taxon>Paxillaceae</taxon>
        <taxon>Paxillus</taxon>
    </lineage>
</organism>
<evidence type="ECO:0000256" key="9">
    <source>
        <dbReference type="ARBA" id="ARBA00022989"/>
    </source>
</evidence>
<keyword evidence="11" id="KW-0325">Glycoprotein</keyword>
<keyword evidence="18" id="KW-1185">Reference proteome</keyword>
<dbReference type="SUPFAM" id="SSF82109">
    <property type="entry name" value="MIR domain"/>
    <property type="match status" value="1"/>
</dbReference>
<evidence type="ECO:0000256" key="11">
    <source>
        <dbReference type="ARBA" id="ARBA00023180"/>
    </source>
</evidence>
<feature type="transmembrane region" description="Helical" evidence="14">
    <location>
        <begin position="712"/>
        <end position="735"/>
    </location>
</feature>
<dbReference type="InParanoid" id="A0A0D0DUQ3"/>
<accession>A0A0D0DUQ3</accession>
<dbReference type="CDD" id="cd23285">
    <property type="entry name" value="beta-trefoil_MIR_PMT4-like"/>
    <property type="match status" value="1"/>
</dbReference>
<dbReference type="InterPro" id="IPR032421">
    <property type="entry name" value="PMT_4TMC"/>
</dbReference>
<feature type="transmembrane region" description="Helical" evidence="14">
    <location>
        <begin position="247"/>
        <end position="264"/>
    </location>
</feature>
<comment type="catalytic activity">
    <reaction evidence="12 14">
        <text>a di-trans,poly-cis-dolichyl beta-D-mannosyl phosphate + L-threonyl-[protein] = 3-O-(alpha-D-mannosyl)-L-threonyl-[protein] + a di-trans,poly-cis-dolichyl phosphate + H(+)</text>
        <dbReference type="Rhea" id="RHEA:53396"/>
        <dbReference type="Rhea" id="RHEA-COMP:11060"/>
        <dbReference type="Rhea" id="RHEA-COMP:13547"/>
        <dbReference type="Rhea" id="RHEA-COMP:19498"/>
        <dbReference type="Rhea" id="RHEA-COMP:19501"/>
        <dbReference type="ChEBI" id="CHEBI:15378"/>
        <dbReference type="ChEBI" id="CHEBI:30013"/>
        <dbReference type="ChEBI" id="CHEBI:57683"/>
        <dbReference type="ChEBI" id="CHEBI:58211"/>
        <dbReference type="ChEBI" id="CHEBI:137323"/>
        <dbReference type="EC" id="2.4.1.109"/>
    </reaction>
</comment>
<feature type="transmembrane region" description="Helical" evidence="14">
    <location>
        <begin position="106"/>
        <end position="125"/>
    </location>
</feature>
<proteinExistence type="inferred from homology"/>
<comment type="catalytic activity">
    <reaction evidence="13 14">
        <text>a di-trans,poly-cis-dolichyl beta-D-mannosyl phosphate + L-seryl-[protein] = 3-O-(alpha-D-mannosyl)-L-seryl-[protein] + a di-trans,poly-cis-dolichyl phosphate + H(+)</text>
        <dbReference type="Rhea" id="RHEA:17377"/>
        <dbReference type="Rhea" id="RHEA-COMP:9863"/>
        <dbReference type="Rhea" id="RHEA-COMP:13546"/>
        <dbReference type="Rhea" id="RHEA-COMP:19498"/>
        <dbReference type="Rhea" id="RHEA-COMP:19501"/>
        <dbReference type="ChEBI" id="CHEBI:15378"/>
        <dbReference type="ChEBI" id="CHEBI:29999"/>
        <dbReference type="ChEBI" id="CHEBI:57683"/>
        <dbReference type="ChEBI" id="CHEBI:58211"/>
        <dbReference type="ChEBI" id="CHEBI:137321"/>
        <dbReference type="EC" id="2.4.1.109"/>
    </reaction>
</comment>
<feature type="transmembrane region" description="Helical" evidence="14">
    <location>
        <begin position="600"/>
        <end position="621"/>
    </location>
</feature>
<dbReference type="FunFam" id="2.80.10.50:FF:000044">
    <property type="entry name" value="Dolichyl-phosphate-mannose-protein mannosyltransferase 4"/>
    <property type="match status" value="1"/>
</dbReference>
<evidence type="ECO:0000256" key="3">
    <source>
        <dbReference type="ARBA" id="ARBA00007222"/>
    </source>
</evidence>
<evidence type="ECO:0000256" key="1">
    <source>
        <dbReference type="ARBA" id="ARBA00004477"/>
    </source>
</evidence>
<keyword evidence="5 14" id="KW-0808">Transferase</keyword>
<dbReference type="STRING" id="930991.A0A0D0DUQ3"/>
<dbReference type="InterPro" id="IPR016093">
    <property type="entry name" value="MIR_motif"/>
</dbReference>
<dbReference type="EMBL" id="KN824903">
    <property type="protein sequence ID" value="KIK98173.1"/>
    <property type="molecule type" value="Genomic_DNA"/>
</dbReference>
<dbReference type="InterPro" id="IPR003342">
    <property type="entry name" value="ArnT-like_N"/>
</dbReference>
<evidence type="ECO:0000313" key="18">
    <source>
        <dbReference type="Proteomes" id="UP000054538"/>
    </source>
</evidence>
<name>A0A0D0DUQ3_9AGAM</name>
<dbReference type="InterPro" id="IPR036300">
    <property type="entry name" value="MIR_dom_sf"/>
</dbReference>
<evidence type="ECO:0000256" key="6">
    <source>
        <dbReference type="ARBA" id="ARBA00022692"/>
    </source>
</evidence>
<keyword evidence="9 14" id="KW-1133">Transmembrane helix</keyword>
<evidence type="ECO:0000256" key="7">
    <source>
        <dbReference type="ARBA" id="ARBA00022737"/>
    </source>
</evidence>
<dbReference type="Pfam" id="PF16192">
    <property type="entry name" value="PMT_4TMC"/>
    <property type="match status" value="1"/>
</dbReference>
<feature type="transmembrane region" description="Helical" evidence="14">
    <location>
        <begin position="222"/>
        <end position="241"/>
    </location>
</feature>
<evidence type="ECO:0000256" key="12">
    <source>
        <dbReference type="ARBA" id="ARBA00045085"/>
    </source>
</evidence>
<dbReference type="EC" id="2.4.1.109" evidence="14"/>
<evidence type="ECO:0000256" key="10">
    <source>
        <dbReference type="ARBA" id="ARBA00023136"/>
    </source>
</evidence>
<comment type="similarity">
    <text evidence="3 14">Belongs to the glycosyltransferase 39 family.</text>
</comment>
<feature type="region of interest" description="Disordered" evidence="15">
    <location>
        <begin position="1"/>
        <end position="26"/>
    </location>
</feature>
<dbReference type="Proteomes" id="UP000054538">
    <property type="component" value="Unassembled WGS sequence"/>
</dbReference>
<feature type="transmembrane region" description="Helical" evidence="14">
    <location>
        <begin position="192"/>
        <end position="210"/>
    </location>
</feature>
<dbReference type="SMART" id="SM00472">
    <property type="entry name" value="MIR"/>
    <property type="match status" value="3"/>
</dbReference>
<evidence type="ECO:0000256" key="8">
    <source>
        <dbReference type="ARBA" id="ARBA00022824"/>
    </source>
</evidence>
<evidence type="ECO:0000256" key="14">
    <source>
        <dbReference type="RuleBase" id="RU367007"/>
    </source>
</evidence>
<feature type="domain" description="MIR" evidence="16">
    <location>
        <begin position="463"/>
        <end position="519"/>
    </location>
</feature>
<keyword evidence="6 14" id="KW-0812">Transmembrane</keyword>
<feature type="domain" description="MIR" evidence="16">
    <location>
        <begin position="332"/>
        <end position="392"/>
    </location>
</feature>
<dbReference type="Pfam" id="PF02815">
    <property type="entry name" value="MIR"/>
    <property type="match status" value="1"/>
</dbReference>
<evidence type="ECO:0000256" key="13">
    <source>
        <dbReference type="ARBA" id="ARBA00045102"/>
    </source>
</evidence>